<protein>
    <submittedName>
        <fullName evidence="1">Uncharacterized protein</fullName>
    </submittedName>
</protein>
<evidence type="ECO:0000313" key="1">
    <source>
        <dbReference type="EMBL" id="ETI30510.1"/>
    </source>
</evidence>
<comment type="caution">
    <text evidence="1">The sequence shown here is derived from an EMBL/GenBank/DDBJ whole genome shotgun (WGS) entry which is preliminary data.</text>
</comment>
<sequence>MSDEDTGELELSLTLPGVLIVRVVERSAAPRNGKQRGITFIPEGIAVFKTSV</sequence>
<name>V9DUG1_PHYNI</name>
<reference evidence="1 2" key="1">
    <citation type="submission" date="2013-11" db="EMBL/GenBank/DDBJ databases">
        <title>The Genome Sequence of Phytophthora parasitica P1569.</title>
        <authorList>
            <consortium name="The Broad Institute Genomics Platform"/>
            <person name="Russ C."/>
            <person name="Tyler B."/>
            <person name="Panabieres F."/>
            <person name="Shan W."/>
            <person name="Tripathy S."/>
            <person name="Grunwald N."/>
            <person name="Machado M."/>
            <person name="Johnson C.S."/>
            <person name="Arredondo F."/>
            <person name="Hong C."/>
            <person name="Coffey M."/>
            <person name="Young S.K."/>
            <person name="Zeng Q."/>
            <person name="Gargeya S."/>
            <person name="Fitzgerald M."/>
            <person name="Abouelleil A."/>
            <person name="Alvarado L."/>
            <person name="Chapman S.B."/>
            <person name="Gainer-Dewar J."/>
            <person name="Goldberg J."/>
            <person name="Griggs A."/>
            <person name="Gujja S."/>
            <person name="Hansen M."/>
            <person name="Howarth C."/>
            <person name="Imamovic A."/>
            <person name="Ireland A."/>
            <person name="Larimer J."/>
            <person name="McCowan C."/>
            <person name="Murphy C."/>
            <person name="Pearson M."/>
            <person name="Poon T.W."/>
            <person name="Priest M."/>
            <person name="Roberts A."/>
            <person name="Saif S."/>
            <person name="Shea T."/>
            <person name="Sykes S."/>
            <person name="Wortman J."/>
            <person name="Nusbaum C."/>
            <person name="Birren B."/>
        </authorList>
    </citation>
    <scope>NUCLEOTIDE SEQUENCE [LARGE SCALE GENOMIC DNA]</scope>
    <source>
        <strain evidence="1 2">P1569</strain>
    </source>
</reference>
<dbReference type="Proteomes" id="UP000018721">
    <property type="component" value="Unassembled WGS sequence"/>
</dbReference>
<dbReference type="EMBL" id="ANIZ01003959">
    <property type="protein sequence ID" value="ETI30510.1"/>
    <property type="molecule type" value="Genomic_DNA"/>
</dbReference>
<proteinExistence type="predicted"/>
<accession>V9DUG1</accession>
<organism evidence="1 2">
    <name type="scientific">Phytophthora nicotianae P1569</name>
    <dbReference type="NCBI Taxonomy" id="1317065"/>
    <lineage>
        <taxon>Eukaryota</taxon>
        <taxon>Sar</taxon>
        <taxon>Stramenopiles</taxon>
        <taxon>Oomycota</taxon>
        <taxon>Peronosporomycetes</taxon>
        <taxon>Peronosporales</taxon>
        <taxon>Peronosporaceae</taxon>
        <taxon>Phytophthora</taxon>
    </lineage>
</organism>
<keyword evidence="2" id="KW-1185">Reference proteome</keyword>
<dbReference type="HOGENOM" id="CLU_3091502_0_0_1"/>
<gene>
    <name evidence="1" type="ORF">F443_22366</name>
</gene>
<dbReference type="AlphaFoldDB" id="V9DUG1"/>
<evidence type="ECO:0000313" key="2">
    <source>
        <dbReference type="Proteomes" id="UP000018721"/>
    </source>
</evidence>